<accession>A0ABT0GNP1</accession>
<evidence type="ECO:0000259" key="2">
    <source>
        <dbReference type="PROSITE" id="PS50885"/>
    </source>
</evidence>
<organism evidence="3 4">
    <name type="scientific">Pseudomarimonas salicorniae</name>
    <dbReference type="NCBI Taxonomy" id="2933270"/>
    <lineage>
        <taxon>Bacteria</taxon>
        <taxon>Pseudomonadati</taxon>
        <taxon>Pseudomonadota</taxon>
        <taxon>Gammaproteobacteria</taxon>
        <taxon>Lysobacterales</taxon>
        <taxon>Lysobacteraceae</taxon>
        <taxon>Pseudomarimonas</taxon>
    </lineage>
</organism>
<comment type="caution">
    <text evidence="3">The sequence shown here is derived from an EMBL/GenBank/DDBJ whole genome shotgun (WGS) entry which is preliminary data.</text>
</comment>
<dbReference type="RefSeq" id="WP_248211667.1">
    <property type="nucleotide sequence ID" value="NZ_JALNMH010000024.1"/>
</dbReference>
<gene>
    <name evidence="3" type="ORF">M0G41_18310</name>
</gene>
<keyword evidence="4" id="KW-1185">Reference proteome</keyword>
<keyword evidence="1" id="KW-0472">Membrane</keyword>
<keyword evidence="1" id="KW-0812">Transmembrane</keyword>
<evidence type="ECO:0000313" key="4">
    <source>
        <dbReference type="Proteomes" id="UP001431449"/>
    </source>
</evidence>
<dbReference type="Proteomes" id="UP001431449">
    <property type="component" value="Unassembled WGS sequence"/>
</dbReference>
<sequence>MKLTFSFQTLIMSVLATVLTLATAFWALAVYDSIYRIILGGFDQKLQALAGGAAVLTDGDAHADYQRPHRISAICGGSRIWGFDEERDRFVEIDPAAGGALPLEPQPSPSPRPIAELACAVDDGRVLALDVDGALHWLLGEPLALREDLPPLSEIFHAQGSWWGRSGNRLHALLAEAPAETGDGSASEGPAVGSMESPGLVALGAAVDRLAFDADMRRLVGIGIEAGEVVELAPDGRMRRRFSIDLDGRRVQGLVVQGDQAYLASSGLLAVDLDSGELGAEPPPPGYFSESHPFIERYAPAYRHVRKVSGLTFLYTEQILAGDQLRYILDGSEGDDHTPPGYEDTIPEDSLQDLQAAQNQGRAYVSDIRQWEVWGLIKLAAEPIFASDGRVVALAGADVDIGVIRGKTRNALFAVLGVGVGLLLLAAWVSLRVSRSLTRPLREIKDAALRIAAGYFDRPPEARGRDEIAGLAGSLAALGTRLQGQERQSQAYQQTLVSGRMQMALEHALRDESALAASGLPFEPPADAASGLRASAVGDPRACLYWDARFSGEGLEPARDQARVLQLARSLLRRKPLATAQDLLFSAEPQLTCLLAWQAEEQTLRVRCRGSLRVERVDRDGSSATLKLADGMVLPLRGCTGLALPGGWTLALAPPVEEALP</sequence>
<evidence type="ECO:0000256" key="1">
    <source>
        <dbReference type="SAM" id="Phobius"/>
    </source>
</evidence>
<protein>
    <submittedName>
        <fullName evidence="3">HAMP domain-containing protein</fullName>
    </submittedName>
</protein>
<dbReference type="EMBL" id="JALNMH010000024">
    <property type="protein sequence ID" value="MCK7595605.1"/>
    <property type="molecule type" value="Genomic_DNA"/>
</dbReference>
<dbReference type="SUPFAM" id="SSF63829">
    <property type="entry name" value="Calcium-dependent phosphotriesterase"/>
    <property type="match status" value="1"/>
</dbReference>
<proteinExistence type="predicted"/>
<dbReference type="InterPro" id="IPR003660">
    <property type="entry name" value="HAMP_dom"/>
</dbReference>
<dbReference type="CDD" id="cd06225">
    <property type="entry name" value="HAMP"/>
    <property type="match status" value="1"/>
</dbReference>
<dbReference type="Gene3D" id="6.10.340.10">
    <property type="match status" value="1"/>
</dbReference>
<dbReference type="Pfam" id="PF00672">
    <property type="entry name" value="HAMP"/>
    <property type="match status" value="1"/>
</dbReference>
<feature type="domain" description="HAMP" evidence="2">
    <location>
        <begin position="435"/>
        <end position="487"/>
    </location>
</feature>
<dbReference type="SUPFAM" id="SSF158472">
    <property type="entry name" value="HAMP domain-like"/>
    <property type="match status" value="1"/>
</dbReference>
<name>A0ABT0GNP1_9GAMM</name>
<feature type="transmembrane region" description="Helical" evidence="1">
    <location>
        <begin position="411"/>
        <end position="431"/>
    </location>
</feature>
<keyword evidence="1" id="KW-1133">Transmembrane helix</keyword>
<dbReference type="SMART" id="SM00304">
    <property type="entry name" value="HAMP"/>
    <property type="match status" value="1"/>
</dbReference>
<evidence type="ECO:0000313" key="3">
    <source>
        <dbReference type="EMBL" id="MCK7595605.1"/>
    </source>
</evidence>
<reference evidence="3" key="1">
    <citation type="submission" date="2022-04" db="EMBL/GenBank/DDBJ databases">
        <title>Lysobacter sp. CAU 1642 isolated from sea sand.</title>
        <authorList>
            <person name="Kim W."/>
        </authorList>
    </citation>
    <scope>NUCLEOTIDE SEQUENCE</scope>
    <source>
        <strain evidence="3">CAU 1642</strain>
    </source>
</reference>
<dbReference type="PROSITE" id="PS50885">
    <property type="entry name" value="HAMP"/>
    <property type="match status" value="1"/>
</dbReference>